<dbReference type="EMBL" id="KI546046">
    <property type="protein sequence ID" value="EST47196.1"/>
    <property type="molecule type" value="Genomic_DNA"/>
</dbReference>
<dbReference type="Proteomes" id="UP000018208">
    <property type="component" value="Unassembled WGS sequence"/>
</dbReference>
<name>V6LU36_9EUKA</name>
<dbReference type="VEuPathDB" id="GiardiaDB:SS50377_23326"/>
<reference evidence="3" key="2">
    <citation type="submission" date="2020-12" db="EMBL/GenBank/DDBJ databases">
        <title>New Spironucleus salmonicida genome in near-complete chromosomes.</title>
        <authorList>
            <person name="Xu F."/>
            <person name="Kurt Z."/>
            <person name="Jimenez-Gonzalez A."/>
            <person name="Astvaldsson A."/>
            <person name="Andersson J.O."/>
            <person name="Svard S.G."/>
        </authorList>
    </citation>
    <scope>NUCLEOTIDE SEQUENCE</scope>
    <source>
        <strain evidence="3">ATCC 50377</strain>
    </source>
</reference>
<feature type="region of interest" description="Disordered" evidence="1">
    <location>
        <begin position="1"/>
        <end position="28"/>
    </location>
</feature>
<evidence type="ECO:0000256" key="1">
    <source>
        <dbReference type="SAM" id="MobiDB-lite"/>
    </source>
</evidence>
<dbReference type="AlphaFoldDB" id="V6LU36"/>
<accession>V6LU36</accession>
<protein>
    <submittedName>
        <fullName evidence="2">Uncharacterized protein</fullName>
    </submittedName>
</protein>
<feature type="compositionally biased region" description="Polar residues" evidence="1">
    <location>
        <begin position="8"/>
        <end position="28"/>
    </location>
</feature>
<gene>
    <name evidence="2" type="ORF">SS50377_12706</name>
    <name evidence="3" type="ORF">SS50377_23326</name>
</gene>
<reference evidence="2 3" key="1">
    <citation type="journal article" date="2014" name="PLoS Genet.">
        <title>The Genome of Spironucleus salmonicida Highlights a Fish Pathogen Adapted to Fluctuating Environments.</title>
        <authorList>
            <person name="Xu F."/>
            <person name="Jerlstrom-Hultqvist J."/>
            <person name="Einarsson E."/>
            <person name="Astvaldsson A."/>
            <person name="Svard S.G."/>
            <person name="Andersson J.O."/>
        </authorList>
    </citation>
    <scope>NUCLEOTIDE SEQUENCE</scope>
    <source>
        <strain evidence="3">ATCC 50377</strain>
    </source>
</reference>
<evidence type="ECO:0000313" key="3">
    <source>
        <dbReference type="EMBL" id="KAH0575686.1"/>
    </source>
</evidence>
<dbReference type="EMBL" id="AUWU02000003">
    <property type="protein sequence ID" value="KAH0575686.1"/>
    <property type="molecule type" value="Genomic_DNA"/>
</dbReference>
<organism evidence="2">
    <name type="scientific">Spironucleus salmonicida</name>
    <dbReference type="NCBI Taxonomy" id="348837"/>
    <lineage>
        <taxon>Eukaryota</taxon>
        <taxon>Metamonada</taxon>
        <taxon>Diplomonadida</taxon>
        <taxon>Hexamitidae</taxon>
        <taxon>Hexamitinae</taxon>
        <taxon>Spironucleus</taxon>
    </lineage>
</organism>
<evidence type="ECO:0000313" key="2">
    <source>
        <dbReference type="EMBL" id="EST47196.1"/>
    </source>
</evidence>
<evidence type="ECO:0000313" key="4">
    <source>
        <dbReference type="Proteomes" id="UP000018208"/>
    </source>
</evidence>
<sequence length="194" mass="22399">MNFYYDSASPQSSINTNGSARSSTRRLGNSNPVYHDILSYFSQKADQSQSLQFDTPLFVCQSQFISDVILVANSQLKKEDLNISKLKNPYNTDSVQLIEEWESDLVFQDKNSLARICMLLKRLEKHRFLPPDGYEKRALQCLKQSYSFIIREIQKDYSVSIQEEVIFISCTQDLMQQAFNDLTGQEGLETSYMQ</sequence>
<keyword evidence="4" id="KW-1185">Reference proteome</keyword>
<proteinExistence type="predicted"/>